<evidence type="ECO:0000256" key="3">
    <source>
        <dbReference type="ARBA" id="ARBA00023134"/>
    </source>
</evidence>
<sequence length="112" mass="12397">MIATATKEKVSYKILVIGDPGTGKTSIIRRFVHNVFTANYKATIGVDFALKVLALDENSVVHLQIWDISGIGCLVRQLQKINQSMGEWIETSKKSSPFSLGADKDDFQNLIL</sequence>
<organism evidence="4 5">
    <name type="scientific">Caenorhabditis auriculariae</name>
    <dbReference type="NCBI Taxonomy" id="2777116"/>
    <lineage>
        <taxon>Eukaryota</taxon>
        <taxon>Metazoa</taxon>
        <taxon>Ecdysozoa</taxon>
        <taxon>Nematoda</taxon>
        <taxon>Chromadorea</taxon>
        <taxon>Rhabditida</taxon>
        <taxon>Rhabditina</taxon>
        <taxon>Rhabditomorpha</taxon>
        <taxon>Rhabditoidea</taxon>
        <taxon>Rhabditidae</taxon>
        <taxon>Peloderinae</taxon>
        <taxon>Caenorhabditis</taxon>
    </lineage>
</organism>
<dbReference type="PROSITE" id="PS51419">
    <property type="entry name" value="RAB"/>
    <property type="match status" value="1"/>
</dbReference>
<comment type="caution">
    <text evidence="4">The sequence shown here is derived from an EMBL/GenBank/DDBJ whole genome shotgun (WGS) entry which is preliminary data.</text>
</comment>
<evidence type="ECO:0008006" key="6">
    <source>
        <dbReference type="Google" id="ProtNLM"/>
    </source>
</evidence>
<dbReference type="GO" id="GO:0045335">
    <property type="term" value="C:phagocytic vesicle"/>
    <property type="evidence" value="ECO:0007669"/>
    <property type="project" value="TreeGrafter"/>
</dbReference>
<comment type="similarity">
    <text evidence="1">Belongs to the small GTPase superfamily. Rab family.</text>
</comment>
<protein>
    <recommendedName>
        <fullName evidence="6">Ras family protein</fullName>
    </recommendedName>
</protein>
<dbReference type="InterPro" id="IPR027417">
    <property type="entry name" value="P-loop_NTPase"/>
</dbReference>
<evidence type="ECO:0000256" key="1">
    <source>
        <dbReference type="ARBA" id="ARBA00006270"/>
    </source>
</evidence>
<evidence type="ECO:0000313" key="4">
    <source>
        <dbReference type="EMBL" id="CAD6187547.1"/>
    </source>
</evidence>
<keyword evidence="3" id="KW-0342">GTP-binding</keyword>
<evidence type="ECO:0000256" key="2">
    <source>
        <dbReference type="ARBA" id="ARBA00022741"/>
    </source>
</evidence>
<name>A0A8S1GVE6_9PELO</name>
<dbReference type="OrthoDB" id="1436450at2759"/>
<dbReference type="Proteomes" id="UP000835052">
    <property type="component" value="Unassembled WGS sequence"/>
</dbReference>
<dbReference type="EMBL" id="CAJGYM010000006">
    <property type="protein sequence ID" value="CAD6187547.1"/>
    <property type="molecule type" value="Genomic_DNA"/>
</dbReference>
<dbReference type="GO" id="GO:0005525">
    <property type="term" value="F:GTP binding"/>
    <property type="evidence" value="ECO:0007669"/>
    <property type="project" value="UniProtKB-KW"/>
</dbReference>
<dbReference type="GO" id="GO:0005770">
    <property type="term" value="C:late endosome"/>
    <property type="evidence" value="ECO:0007669"/>
    <property type="project" value="TreeGrafter"/>
</dbReference>
<keyword evidence="5" id="KW-1185">Reference proteome</keyword>
<proteinExistence type="inferred from homology"/>
<dbReference type="PRINTS" id="PR00449">
    <property type="entry name" value="RASTRNSFRMNG"/>
</dbReference>
<dbReference type="AlphaFoldDB" id="A0A8S1GVE6"/>
<dbReference type="GO" id="GO:0090385">
    <property type="term" value="P:phagosome-lysosome fusion"/>
    <property type="evidence" value="ECO:0007669"/>
    <property type="project" value="TreeGrafter"/>
</dbReference>
<dbReference type="Gene3D" id="3.40.50.300">
    <property type="entry name" value="P-loop containing nucleotide triphosphate hydrolases"/>
    <property type="match status" value="1"/>
</dbReference>
<dbReference type="PANTHER" id="PTHR47981">
    <property type="entry name" value="RAB FAMILY"/>
    <property type="match status" value="1"/>
</dbReference>
<dbReference type="GO" id="GO:0005764">
    <property type="term" value="C:lysosome"/>
    <property type="evidence" value="ECO:0007669"/>
    <property type="project" value="TreeGrafter"/>
</dbReference>
<dbReference type="GO" id="GO:0008333">
    <property type="term" value="P:endosome to lysosome transport"/>
    <property type="evidence" value="ECO:0007669"/>
    <property type="project" value="TreeGrafter"/>
</dbReference>
<keyword evidence="2" id="KW-0547">Nucleotide-binding</keyword>
<evidence type="ECO:0000313" key="5">
    <source>
        <dbReference type="Proteomes" id="UP000835052"/>
    </source>
</evidence>
<dbReference type="SUPFAM" id="SSF52540">
    <property type="entry name" value="P-loop containing nucleoside triphosphate hydrolases"/>
    <property type="match status" value="1"/>
</dbReference>
<dbReference type="PANTHER" id="PTHR47981:SF39">
    <property type="entry name" value="RAS-RELATED PROTEIN RAB"/>
    <property type="match status" value="1"/>
</dbReference>
<reference evidence="4" key="1">
    <citation type="submission" date="2020-10" db="EMBL/GenBank/DDBJ databases">
        <authorList>
            <person name="Kikuchi T."/>
        </authorList>
    </citation>
    <scope>NUCLEOTIDE SEQUENCE</scope>
    <source>
        <strain evidence="4">NKZ352</strain>
    </source>
</reference>
<accession>A0A8S1GVE6</accession>
<dbReference type="Pfam" id="PF08477">
    <property type="entry name" value="Roc"/>
    <property type="match status" value="1"/>
</dbReference>
<dbReference type="SMART" id="SM00175">
    <property type="entry name" value="RAB"/>
    <property type="match status" value="1"/>
</dbReference>
<gene>
    <name evidence="4" type="ORF">CAUJ_LOCUS3466</name>
</gene>